<feature type="transmembrane region" description="Helical" evidence="1">
    <location>
        <begin position="17"/>
        <end position="36"/>
    </location>
</feature>
<evidence type="ECO:0000256" key="1">
    <source>
        <dbReference type="SAM" id="Phobius"/>
    </source>
</evidence>
<reference evidence="3" key="1">
    <citation type="submission" date="2016-11" db="EMBL/GenBank/DDBJ databases">
        <authorList>
            <person name="Varghese N."/>
            <person name="Submissions S."/>
        </authorList>
    </citation>
    <scope>NUCLEOTIDE SEQUENCE [LARGE SCALE GENOMIC DNA]</scope>
    <source>
        <strain evidence="3">CECT 8089</strain>
    </source>
</reference>
<name>A0A1M6Y587_9GAMM</name>
<proteinExistence type="predicted"/>
<dbReference type="Proteomes" id="UP000184305">
    <property type="component" value="Unassembled WGS sequence"/>
</dbReference>
<evidence type="ECO:0000313" key="3">
    <source>
        <dbReference type="Proteomes" id="UP000184305"/>
    </source>
</evidence>
<keyword evidence="1" id="KW-0472">Membrane</keyword>
<sequence length="43" mass="4679">MSPLHELIVNNRRSLRYALGLMLVFAGGLILVLKALNGASGWL</sequence>
<keyword evidence="1" id="KW-1133">Transmembrane helix</keyword>
<evidence type="ECO:0000313" key="2">
    <source>
        <dbReference type="EMBL" id="SHL13338.1"/>
    </source>
</evidence>
<organism evidence="2 3">
    <name type="scientific">Phytopseudomonas punonensis</name>
    <dbReference type="NCBI Taxonomy" id="1220495"/>
    <lineage>
        <taxon>Bacteria</taxon>
        <taxon>Pseudomonadati</taxon>
        <taxon>Pseudomonadota</taxon>
        <taxon>Gammaproteobacteria</taxon>
        <taxon>Pseudomonadales</taxon>
        <taxon>Pseudomonadaceae</taxon>
        <taxon>Phytopseudomonas</taxon>
    </lineage>
</organism>
<dbReference type="AlphaFoldDB" id="A0A1M6Y587"/>
<protein>
    <submittedName>
        <fullName evidence="2">Uncharacterized protein</fullName>
    </submittedName>
</protein>
<accession>A0A1M6Y587</accession>
<keyword evidence="1" id="KW-0812">Transmembrane</keyword>
<gene>
    <name evidence="2" type="ORF">SAMN05216288_1138</name>
</gene>
<dbReference type="STRING" id="1220495.SAMN05216288_1138"/>
<keyword evidence="3" id="KW-1185">Reference proteome</keyword>
<dbReference type="EMBL" id="FRBQ01000001">
    <property type="protein sequence ID" value="SHL13338.1"/>
    <property type="molecule type" value="Genomic_DNA"/>
</dbReference>
<dbReference type="RefSeq" id="WP_279627098.1">
    <property type="nucleotide sequence ID" value="NZ_FRBQ01000001.1"/>
</dbReference>